<feature type="binding site" evidence="12">
    <location>
        <position position="138"/>
    </location>
    <ligand>
        <name>NAD(+)</name>
        <dbReference type="ChEBI" id="CHEBI:57540"/>
    </ligand>
</feature>
<evidence type="ECO:0000256" key="8">
    <source>
        <dbReference type="ARBA" id="ARBA00023209"/>
    </source>
</evidence>
<feature type="binding site" evidence="10">
    <location>
        <position position="267"/>
    </location>
    <ligand>
        <name>glycerol</name>
        <dbReference type="ChEBI" id="CHEBI:17754"/>
    </ligand>
</feature>
<dbReference type="GO" id="GO:0016614">
    <property type="term" value="F:oxidoreductase activity, acting on CH-OH group of donors"/>
    <property type="evidence" value="ECO:0007669"/>
    <property type="project" value="InterPro"/>
</dbReference>
<comment type="cofactor">
    <cofactor evidence="10">
        <name>Zn(2+)</name>
        <dbReference type="ChEBI" id="CHEBI:29105"/>
    </cofactor>
    <text evidence="10">Binds 1 zinc ion per subunit.</text>
</comment>
<accession>A0A4R2C670</accession>
<evidence type="ECO:0000256" key="6">
    <source>
        <dbReference type="ARBA" id="ARBA00023027"/>
    </source>
</evidence>
<dbReference type="Gene3D" id="3.40.50.1970">
    <property type="match status" value="1"/>
</dbReference>
<evidence type="ECO:0000256" key="1">
    <source>
        <dbReference type="ARBA" id="ARBA00022490"/>
    </source>
</evidence>
<feature type="binding site" evidence="12">
    <location>
        <position position="144"/>
    </location>
    <ligand>
        <name>NAD(+)</name>
        <dbReference type="ChEBI" id="CHEBI:57540"/>
    </ligand>
</feature>
<comment type="caution">
    <text evidence="13">The sequence shown here is derived from an EMBL/GenBank/DDBJ whole genome shotgun (WGS) entry which is preliminary data.</text>
</comment>
<evidence type="ECO:0000256" key="12">
    <source>
        <dbReference type="PIRSR" id="PIRSR000112-3"/>
    </source>
</evidence>
<keyword evidence="5" id="KW-0560">Oxidoreductase</keyword>
<keyword evidence="4" id="KW-0521">NADP</keyword>
<evidence type="ECO:0000256" key="5">
    <source>
        <dbReference type="ARBA" id="ARBA00023002"/>
    </source>
</evidence>
<dbReference type="InterPro" id="IPR016205">
    <property type="entry name" value="Glycerol_DH"/>
</dbReference>
<dbReference type="GO" id="GO:0008654">
    <property type="term" value="P:phospholipid biosynthetic process"/>
    <property type="evidence" value="ECO:0007669"/>
    <property type="project" value="UniProtKB-KW"/>
</dbReference>
<evidence type="ECO:0000256" key="4">
    <source>
        <dbReference type="ARBA" id="ARBA00022857"/>
    </source>
</evidence>
<keyword evidence="1" id="KW-0963">Cytoplasm</keyword>
<feature type="binding site" evidence="12">
    <location>
        <begin position="129"/>
        <end position="132"/>
    </location>
    <ligand>
        <name>NAD(+)</name>
        <dbReference type="ChEBI" id="CHEBI:57540"/>
    </ligand>
</feature>
<dbReference type="GO" id="GO:0046872">
    <property type="term" value="F:metal ion binding"/>
    <property type="evidence" value="ECO:0007669"/>
    <property type="project" value="UniProtKB-KW"/>
</dbReference>
<keyword evidence="8" id="KW-0594">Phospholipid biosynthesis</keyword>
<dbReference type="RefSeq" id="WP_133036500.1">
    <property type="nucleotide sequence ID" value="NZ_BAABEI010000001.1"/>
</dbReference>
<dbReference type="SUPFAM" id="SSF56796">
    <property type="entry name" value="Dehydroquinate synthase-like"/>
    <property type="match status" value="1"/>
</dbReference>
<dbReference type="EMBL" id="SLVX01000026">
    <property type="protein sequence ID" value="TCN35731.1"/>
    <property type="molecule type" value="Genomic_DNA"/>
</dbReference>
<proteinExistence type="predicted"/>
<keyword evidence="6 12" id="KW-0520">NAD</keyword>
<feature type="binding site" evidence="12">
    <location>
        <begin position="107"/>
        <end position="111"/>
    </location>
    <ligand>
        <name>NAD(+)</name>
        <dbReference type="ChEBI" id="CHEBI:57540"/>
    </ligand>
</feature>
<evidence type="ECO:0000256" key="10">
    <source>
        <dbReference type="PIRSR" id="PIRSR000112-1"/>
    </source>
</evidence>
<evidence type="ECO:0000313" key="14">
    <source>
        <dbReference type="Proteomes" id="UP000295351"/>
    </source>
</evidence>
<sequence>MPLQHKPIMEMFDTRVTVFGAPGRYIQGQGAWRLVGDCAATLGARAVLVIDATIRDMLAGQVEENCAAAGVDLQILPFAGHLGANTGADLQAQLDGPVAAVLAAGGGRAIDAGKALAERIGSGLITLPTVASNDAPTSKNFVLYEDGHRMLEVRHLMRNPDFVIVDTDILSKAPKALFSAGMGDALAKKFEADACFNSGGGTMFMARSTRLAHQIANTCYETLLKHGAGAWAVVGTGTVTDDFDAAVEAMILMAGLGFESGGLSLPHALTRGIPLLPGGGSVLHGIQVAWALIVHFEALALEPPPELMRLYKIFGLPLSLQDMGLGAPSRAQLAALADATLAVRHIKNMPFKLEAQTLVTAITRVEEKAPNRRISV</sequence>
<evidence type="ECO:0000256" key="9">
    <source>
        <dbReference type="ARBA" id="ARBA00023264"/>
    </source>
</evidence>
<dbReference type="Gene3D" id="1.20.1090.10">
    <property type="entry name" value="Dehydroquinate synthase-like - alpha domain"/>
    <property type="match status" value="1"/>
</dbReference>
<keyword evidence="9" id="KW-1208">Phospholipid metabolism</keyword>
<evidence type="ECO:0000256" key="11">
    <source>
        <dbReference type="PIRSR" id="PIRSR000112-2"/>
    </source>
</evidence>
<evidence type="ECO:0000256" key="7">
    <source>
        <dbReference type="ARBA" id="ARBA00023098"/>
    </source>
</evidence>
<evidence type="ECO:0000256" key="2">
    <source>
        <dbReference type="ARBA" id="ARBA00022516"/>
    </source>
</evidence>
<keyword evidence="7" id="KW-0443">Lipid metabolism</keyword>
<dbReference type="Proteomes" id="UP000295351">
    <property type="component" value="Unassembled WGS sequence"/>
</dbReference>
<evidence type="ECO:0000313" key="13">
    <source>
        <dbReference type="EMBL" id="TCN35731.1"/>
    </source>
</evidence>
<organism evidence="13 14">
    <name type="scientific">Shinella granuli</name>
    <dbReference type="NCBI Taxonomy" id="323621"/>
    <lineage>
        <taxon>Bacteria</taxon>
        <taxon>Pseudomonadati</taxon>
        <taxon>Pseudomonadota</taxon>
        <taxon>Alphaproteobacteria</taxon>
        <taxon>Hyphomicrobiales</taxon>
        <taxon>Rhizobiaceae</taxon>
        <taxon>Shinella</taxon>
    </lineage>
</organism>
<gene>
    <name evidence="13" type="ORF">EV665_12653</name>
</gene>
<dbReference type="PANTHER" id="PTHR43616:SF5">
    <property type="entry name" value="GLYCEROL DEHYDROGENASE 1"/>
    <property type="match status" value="1"/>
</dbReference>
<dbReference type="Pfam" id="PF13685">
    <property type="entry name" value="Fe-ADH_2"/>
    <property type="match status" value="1"/>
</dbReference>
<dbReference type="AlphaFoldDB" id="A0A4R2C670"/>
<name>A0A4R2C670_SHIGR</name>
<keyword evidence="10" id="KW-0862">Zinc</keyword>
<keyword evidence="3 10" id="KW-0479">Metal-binding</keyword>
<feature type="binding site" evidence="12">
    <location>
        <position position="51"/>
    </location>
    <ligand>
        <name>NAD(+)</name>
        <dbReference type="ChEBI" id="CHEBI:57540"/>
    </ligand>
</feature>
<protein>
    <submittedName>
        <fullName evidence="13">Glycerol dehydrogenase</fullName>
    </submittedName>
</protein>
<keyword evidence="14" id="KW-1185">Reference proteome</keyword>
<dbReference type="PANTHER" id="PTHR43616">
    <property type="entry name" value="GLYCEROL DEHYDROGENASE"/>
    <property type="match status" value="1"/>
</dbReference>
<dbReference type="PIRSF" id="PIRSF000112">
    <property type="entry name" value="Glycerol_dehydrogenase"/>
    <property type="match status" value="1"/>
</dbReference>
<feature type="binding site" evidence="10">
    <location>
        <position position="184"/>
    </location>
    <ligand>
        <name>glycerol</name>
        <dbReference type="ChEBI" id="CHEBI:17754"/>
    </ligand>
</feature>
<feature type="binding site" evidence="11">
    <location>
        <position position="134"/>
    </location>
    <ligand>
        <name>glycerol</name>
        <dbReference type="ChEBI" id="CHEBI:17754"/>
    </ligand>
</feature>
<dbReference type="InterPro" id="IPR032837">
    <property type="entry name" value="G1PDH"/>
</dbReference>
<keyword evidence="2" id="KW-0444">Lipid biosynthesis</keyword>
<reference evidence="13 14" key="1">
    <citation type="submission" date="2019-03" db="EMBL/GenBank/DDBJ databases">
        <title>Genomic Encyclopedia of Type Strains, Phase IV (KMG-IV): sequencing the most valuable type-strain genomes for metagenomic binning, comparative biology and taxonomic classification.</title>
        <authorList>
            <person name="Goeker M."/>
        </authorList>
    </citation>
    <scope>NUCLEOTIDE SEQUENCE [LARGE SCALE GENOMIC DNA]</scope>
    <source>
        <strain evidence="13 14">DSM 18401</strain>
    </source>
</reference>
<evidence type="ECO:0000256" key="3">
    <source>
        <dbReference type="ARBA" id="ARBA00022723"/>
    </source>
</evidence>
<feature type="binding site" evidence="10">
    <location>
        <position position="284"/>
    </location>
    <ligand>
        <name>glycerol</name>
        <dbReference type="ChEBI" id="CHEBI:17754"/>
    </ligand>
</feature>